<accession>A0A8S9XDR3</accession>
<dbReference type="AlphaFoldDB" id="A0A8S9XDR3"/>
<proteinExistence type="predicted"/>
<protein>
    <submittedName>
        <fullName evidence="1">Uncharacterized protein</fullName>
    </submittedName>
</protein>
<keyword evidence="2" id="KW-1185">Reference proteome</keyword>
<gene>
    <name evidence="1" type="ORF">GE061_018401</name>
</gene>
<dbReference type="Proteomes" id="UP000466442">
    <property type="component" value="Unassembled WGS sequence"/>
</dbReference>
<evidence type="ECO:0000313" key="1">
    <source>
        <dbReference type="EMBL" id="KAF6207162.1"/>
    </source>
</evidence>
<reference evidence="1" key="1">
    <citation type="journal article" date="2021" name="Mol. Ecol. Resour.">
        <title>Apolygus lucorum genome provides insights into omnivorousness and mesophyll feeding.</title>
        <authorList>
            <person name="Liu Y."/>
            <person name="Liu H."/>
            <person name="Wang H."/>
            <person name="Huang T."/>
            <person name="Liu B."/>
            <person name="Yang B."/>
            <person name="Yin L."/>
            <person name="Li B."/>
            <person name="Zhang Y."/>
            <person name="Zhang S."/>
            <person name="Jiang F."/>
            <person name="Zhang X."/>
            <person name="Ren Y."/>
            <person name="Wang B."/>
            <person name="Wang S."/>
            <person name="Lu Y."/>
            <person name="Wu K."/>
            <person name="Fan W."/>
            <person name="Wang G."/>
        </authorList>
    </citation>
    <scope>NUCLEOTIDE SEQUENCE</scope>
    <source>
        <strain evidence="1">12Hb</strain>
    </source>
</reference>
<dbReference type="EMBL" id="WIXP02000008">
    <property type="protein sequence ID" value="KAF6207162.1"/>
    <property type="molecule type" value="Genomic_DNA"/>
</dbReference>
<sequence length="99" mass="11586">MEKSQENCVPYWQQHLYTCGSIFLQNKVWVFDLFIGYHVDCCPAGRASPLASTCQQDVGWQVLRGSQGFRFLRFMYHVNREKKNCHSLDLFMVPCLMVC</sequence>
<comment type="caution">
    <text evidence="1">The sequence shown here is derived from an EMBL/GenBank/DDBJ whole genome shotgun (WGS) entry which is preliminary data.</text>
</comment>
<organism evidence="1 2">
    <name type="scientific">Apolygus lucorum</name>
    <name type="common">Small green plant bug</name>
    <name type="synonym">Lygocoris lucorum</name>
    <dbReference type="NCBI Taxonomy" id="248454"/>
    <lineage>
        <taxon>Eukaryota</taxon>
        <taxon>Metazoa</taxon>
        <taxon>Ecdysozoa</taxon>
        <taxon>Arthropoda</taxon>
        <taxon>Hexapoda</taxon>
        <taxon>Insecta</taxon>
        <taxon>Pterygota</taxon>
        <taxon>Neoptera</taxon>
        <taxon>Paraneoptera</taxon>
        <taxon>Hemiptera</taxon>
        <taxon>Heteroptera</taxon>
        <taxon>Panheteroptera</taxon>
        <taxon>Cimicomorpha</taxon>
        <taxon>Miridae</taxon>
        <taxon>Mirini</taxon>
        <taxon>Apolygus</taxon>
    </lineage>
</organism>
<evidence type="ECO:0000313" key="2">
    <source>
        <dbReference type="Proteomes" id="UP000466442"/>
    </source>
</evidence>
<name>A0A8S9XDR3_APOLU</name>